<dbReference type="Gene3D" id="2.60.260.20">
    <property type="entry name" value="Urease metallochaperone UreE, N-terminal domain"/>
    <property type="match status" value="2"/>
</dbReference>
<dbReference type="CDD" id="cd06257">
    <property type="entry name" value="DnaJ"/>
    <property type="match status" value="1"/>
</dbReference>
<accession>A0A113QPV6</accession>
<feature type="transmembrane region" description="Helical" evidence="2">
    <location>
        <begin position="17"/>
        <end position="33"/>
    </location>
</feature>
<dbReference type="SUPFAM" id="SSF49493">
    <property type="entry name" value="HSP40/DnaJ peptide-binding domain"/>
    <property type="match status" value="2"/>
</dbReference>
<dbReference type="FunFam" id="2.60.260.20:FF:000006">
    <property type="entry name" value="DnaJ subfamily B member 13"/>
    <property type="match status" value="1"/>
</dbReference>
<keyword evidence="2" id="KW-0812">Transmembrane</keyword>
<evidence type="ECO:0000313" key="7">
    <source>
        <dbReference type="Proteomes" id="UP000069549"/>
    </source>
</evidence>
<dbReference type="PROSITE" id="PS00636">
    <property type="entry name" value="DNAJ_1"/>
    <property type="match status" value="1"/>
</dbReference>
<dbReference type="InterPro" id="IPR018253">
    <property type="entry name" value="DnaJ_domain_CS"/>
</dbReference>
<dbReference type="SUPFAM" id="SSF46565">
    <property type="entry name" value="Chaperone J-domain"/>
    <property type="match status" value="1"/>
</dbReference>
<evidence type="ECO:0000313" key="8">
    <source>
        <dbReference type="Proteomes" id="UP000220214"/>
    </source>
</evidence>
<dbReference type="EMBL" id="LT614628">
    <property type="protein sequence ID" value="SCN22024.1"/>
    <property type="molecule type" value="Genomic_DNA"/>
</dbReference>
<dbReference type="PRINTS" id="PR00625">
    <property type="entry name" value="JDOMAIN"/>
</dbReference>
<protein>
    <submittedName>
        <fullName evidence="4">Heat shock protein, putative</fullName>
    </submittedName>
</protein>
<dbReference type="PANTHER" id="PTHR24078">
    <property type="entry name" value="DNAJ HOMOLOG SUBFAMILY C MEMBER"/>
    <property type="match status" value="1"/>
</dbReference>
<evidence type="ECO:0000313" key="4">
    <source>
        <dbReference type="EMBL" id="CXH90674.1"/>
    </source>
</evidence>
<dbReference type="Gene3D" id="1.10.287.110">
    <property type="entry name" value="DnaJ domain"/>
    <property type="match status" value="1"/>
</dbReference>
<dbReference type="InterPro" id="IPR008971">
    <property type="entry name" value="HSP40/DnaJ_pept-bd"/>
</dbReference>
<keyword evidence="1" id="KW-0143">Chaperone</keyword>
<dbReference type="InterPro" id="IPR051339">
    <property type="entry name" value="DnaJ_subfamily_B"/>
</dbReference>
<sequence>MQMGNNIYQKDHPPNGFIPYVKLFLFFYIIYIQKYTKRVINEKNAYENILGNVSDLRPQRLLTEYVRGKTNIFQRLHNEDYYDILGVTKSADIDQITKSYKKLAIKWHPDKHTDKDDKLYAEEMFKSISSAYSVLSDEHLRKIYDTHGIEGIKGSVESYKPFYYTEYFNKIINPLKNFSFVTLLNDKYHKLSNFLHSAEYKPFSSLKTRTGNNNPGLREITLELTLEELYQGCKKEYKIVKNVYVGLTNFQIDKTLVIDIKPGLEDNALIMFHMEGDQVSPSTPPGNIIFKIFTKKHDTFIRRGNNLIYKHYITLEQALKGFNFSIKSLDNKDIIINVDNIVSPNSKMIIPNEGMPYMDNPNHKGDLIIEFIHIYPETMTEAEKIALRDIINSTNDKNTSY</sequence>
<evidence type="ECO:0000313" key="9">
    <source>
        <dbReference type="Proteomes" id="UP000516480"/>
    </source>
</evidence>
<keyword evidence="2" id="KW-1133">Transmembrane helix</keyword>
<proteinExistence type="predicted"/>
<dbReference type="Proteomes" id="UP000220214">
    <property type="component" value="Chromosome 2"/>
</dbReference>
<dbReference type="PANTHER" id="PTHR24078:SF553">
    <property type="entry name" value="DNAJ HOMOLOG SUBFAMILY B MEMBER 5"/>
    <property type="match status" value="1"/>
</dbReference>
<evidence type="ECO:0000313" key="5">
    <source>
        <dbReference type="EMBL" id="SCL90443.1"/>
    </source>
</evidence>
<dbReference type="PROSITE" id="PS50076">
    <property type="entry name" value="DNAJ_2"/>
    <property type="match status" value="1"/>
</dbReference>
<gene>
    <name evidence="4" type="ORF">PBK173_000033400</name>
    <name evidence="6" type="ORF">PBNK65E_000031500</name>
    <name evidence="5" type="ORF">PBNK65NY_000031200</name>
</gene>
<dbReference type="EMBL" id="LT608138">
    <property type="protein sequence ID" value="SCL90443.1"/>
    <property type="molecule type" value="Genomic_DNA"/>
</dbReference>
<dbReference type="InterPro" id="IPR001623">
    <property type="entry name" value="DnaJ_domain"/>
</dbReference>
<dbReference type="CDD" id="cd10747">
    <property type="entry name" value="DnaJ_C"/>
    <property type="match status" value="1"/>
</dbReference>
<dbReference type="InterPro" id="IPR002939">
    <property type="entry name" value="DnaJ_C"/>
</dbReference>
<evidence type="ECO:0000313" key="6">
    <source>
        <dbReference type="EMBL" id="SCN22024.1"/>
    </source>
</evidence>
<dbReference type="OMA" id="RKRYNGP"/>
<dbReference type="InterPro" id="IPR036869">
    <property type="entry name" value="J_dom_sf"/>
</dbReference>
<dbReference type="VEuPathDB" id="PlasmoDB:PBANKA_0214800"/>
<keyword evidence="4" id="KW-0346">Stress response</keyword>
<reference evidence="4 7" key="1">
    <citation type="submission" date="2016-02" db="EMBL/GenBank/DDBJ databases">
        <authorList>
            <consortium name="Pathogen Informatics"/>
        </authorList>
    </citation>
    <scope>NUCLEOTIDE SEQUENCE [LARGE SCALE GENOMIC DNA]</scope>
    <source>
        <strain evidence="4 7">K173</strain>
        <strain evidence="5 9">NK65 ny</strain>
        <strain evidence="6 8">NK65e</strain>
    </source>
</reference>
<evidence type="ECO:0000256" key="1">
    <source>
        <dbReference type="ARBA" id="ARBA00023186"/>
    </source>
</evidence>
<keyword evidence="2" id="KW-0472">Membrane</keyword>
<dbReference type="EMBL" id="LT160022">
    <property type="protein sequence ID" value="CXH90674.1"/>
    <property type="molecule type" value="Genomic_DNA"/>
</dbReference>
<name>A0A113QPV6_PLABE</name>
<dbReference type="GO" id="GO:0006457">
    <property type="term" value="P:protein folding"/>
    <property type="evidence" value="ECO:0007669"/>
    <property type="project" value="InterPro"/>
</dbReference>
<feature type="domain" description="J" evidence="3">
    <location>
        <begin position="80"/>
        <end position="148"/>
    </location>
</feature>
<evidence type="ECO:0000256" key="2">
    <source>
        <dbReference type="SAM" id="Phobius"/>
    </source>
</evidence>
<dbReference type="Pfam" id="PF00226">
    <property type="entry name" value="DnaJ"/>
    <property type="match status" value="1"/>
</dbReference>
<dbReference type="GO" id="GO:0051082">
    <property type="term" value="F:unfolded protein binding"/>
    <property type="evidence" value="ECO:0007669"/>
    <property type="project" value="InterPro"/>
</dbReference>
<dbReference type="AlphaFoldDB" id="A0A113QPV6"/>
<evidence type="ECO:0000259" key="3">
    <source>
        <dbReference type="PROSITE" id="PS50076"/>
    </source>
</evidence>
<dbReference type="Pfam" id="PF01556">
    <property type="entry name" value="DnaJ_C"/>
    <property type="match status" value="1"/>
</dbReference>
<dbReference type="SMART" id="SM00271">
    <property type="entry name" value="DnaJ"/>
    <property type="match status" value="1"/>
</dbReference>
<dbReference type="GO" id="GO:0005829">
    <property type="term" value="C:cytosol"/>
    <property type="evidence" value="ECO:0007669"/>
    <property type="project" value="TreeGrafter"/>
</dbReference>
<organism evidence="4 7">
    <name type="scientific">Plasmodium berghei</name>
    <dbReference type="NCBI Taxonomy" id="5821"/>
    <lineage>
        <taxon>Eukaryota</taxon>
        <taxon>Sar</taxon>
        <taxon>Alveolata</taxon>
        <taxon>Apicomplexa</taxon>
        <taxon>Aconoidasida</taxon>
        <taxon>Haemosporida</taxon>
        <taxon>Plasmodiidae</taxon>
        <taxon>Plasmodium</taxon>
        <taxon>Plasmodium (Vinckeia)</taxon>
    </lineage>
</organism>
<dbReference type="GO" id="GO:0051087">
    <property type="term" value="F:protein-folding chaperone binding"/>
    <property type="evidence" value="ECO:0007669"/>
    <property type="project" value="TreeGrafter"/>
</dbReference>
<dbReference type="Proteomes" id="UP000069549">
    <property type="component" value="Chromosome 2"/>
</dbReference>
<dbReference type="Proteomes" id="UP000516480">
    <property type="component" value="Chromosome 2"/>
</dbReference>